<dbReference type="EMBL" id="FRDF01000010">
    <property type="protein sequence ID" value="SHN59124.1"/>
    <property type="molecule type" value="Genomic_DNA"/>
</dbReference>
<dbReference type="Pfam" id="PF00543">
    <property type="entry name" value="P-II"/>
    <property type="match status" value="1"/>
</dbReference>
<accession>A0A1M7SKW2</accession>
<dbReference type="InterPro" id="IPR011322">
    <property type="entry name" value="N-reg_PII-like_a/b"/>
</dbReference>
<dbReference type="GO" id="GO:0006808">
    <property type="term" value="P:regulation of nitrogen utilization"/>
    <property type="evidence" value="ECO:0007669"/>
    <property type="project" value="InterPro"/>
</dbReference>
<organism evidence="2 3">
    <name type="scientific">Erythrobacter sanguineus</name>
    <dbReference type="NCBI Taxonomy" id="198312"/>
    <lineage>
        <taxon>Bacteria</taxon>
        <taxon>Pseudomonadati</taxon>
        <taxon>Pseudomonadota</taxon>
        <taxon>Alphaproteobacteria</taxon>
        <taxon>Sphingomonadales</taxon>
        <taxon>Erythrobacteraceae</taxon>
        <taxon>Erythrobacter/Porphyrobacter group</taxon>
        <taxon>Erythrobacter</taxon>
    </lineage>
</organism>
<gene>
    <name evidence="2" type="ORF">SAMN02745193_01931</name>
</gene>
<name>A0A1M7SKW2_9SPHN</name>
<dbReference type="InterPro" id="IPR002187">
    <property type="entry name" value="N-reg_PII"/>
</dbReference>
<dbReference type="Gene3D" id="3.30.70.120">
    <property type="match status" value="1"/>
</dbReference>
<evidence type="ECO:0000313" key="3">
    <source>
        <dbReference type="Proteomes" id="UP000184391"/>
    </source>
</evidence>
<evidence type="ECO:0000313" key="2">
    <source>
        <dbReference type="EMBL" id="SHN59124.1"/>
    </source>
</evidence>
<sequence length="104" mass="11215">MTAMTTLRRIEILADEPLIPAIEQLAATAGIRNYTLLPTLGGVGQHGRWRDDQVSGATAKIMLLAITGDAKAQHLIDLLSPLLEPHGLLLLLSDVEVVRGAHFE</sequence>
<proteinExistence type="predicted"/>
<dbReference type="Proteomes" id="UP000184391">
    <property type="component" value="Unassembled WGS sequence"/>
</dbReference>
<protein>
    <recommendedName>
        <fullName evidence="1">Nitrogen regulatory protein P-II</fullName>
    </recommendedName>
</protein>
<dbReference type="GO" id="GO:0030234">
    <property type="term" value="F:enzyme regulator activity"/>
    <property type="evidence" value="ECO:0007669"/>
    <property type="project" value="InterPro"/>
</dbReference>
<dbReference type="RefSeq" id="WP_072674587.1">
    <property type="nucleotide sequence ID" value="NZ_FRDF01000010.1"/>
</dbReference>
<keyword evidence="3" id="KW-1185">Reference proteome</keyword>
<dbReference type="AlphaFoldDB" id="A0A1M7SKW2"/>
<dbReference type="InterPro" id="IPR015867">
    <property type="entry name" value="N-reg_PII/ATP_PRibTrfase_C"/>
</dbReference>
<dbReference type="STRING" id="198312.SAMN02745193_01931"/>
<dbReference type="SUPFAM" id="SSF54913">
    <property type="entry name" value="GlnB-like"/>
    <property type="match status" value="1"/>
</dbReference>
<reference evidence="3" key="1">
    <citation type="submission" date="2016-12" db="EMBL/GenBank/DDBJ databases">
        <authorList>
            <person name="Varghese N."/>
            <person name="Submissions S."/>
        </authorList>
    </citation>
    <scope>NUCLEOTIDE SEQUENCE [LARGE SCALE GENOMIC DNA]</scope>
    <source>
        <strain evidence="3">DSM 11032</strain>
    </source>
</reference>
<evidence type="ECO:0000256" key="1">
    <source>
        <dbReference type="ARBA" id="ARBA00015681"/>
    </source>
</evidence>